<dbReference type="InParanoid" id="A0A517SJI6"/>
<accession>A0A517SJI6</accession>
<protein>
    <submittedName>
        <fullName evidence="2">Phage Terminase</fullName>
    </submittedName>
</protein>
<dbReference type="InterPro" id="IPR027417">
    <property type="entry name" value="P-loop_NTPase"/>
</dbReference>
<sequence length="540" mass="60165">MISAKTFERYAIDPSAFRDDLLIDVSGSVRRLGNSMDDWQGADFAALDAGLARCNGRSDRPARLRAYLERPRGHSKTTDLAVMVCWVLAFSTRPLRGYGFAADKDQARLLKDAVSTVLRLNPWLAKILTVEAGRVVVSAKSHPGAGGSLSIEASDVGSSYGILPDFVICDELTHWEGDGALWHSIISSAAKRENCLLVVIANAGFVDSWSWSVREAARTDEAWVFSRLDGPRASWMTEKRLEEQRRMLPAVAFRRLWLNEWSTGGGDALTPEDIASAFQSDLQPMTGVEKGWTFVGGIDLGVSRDASAVVVLASGQHGTPQQGRIRLAHAHLWKPTPGKRVDLMEVERYVRALDRKFALRRIGFDPWQAEHLAQRLEADAGHRRRQQHLPARVEPWMKEIPPSGANLRDMASLVLESFTDRRFQFFPCAPLHADLLKLRVEERPYGYRLVSPRDGDGHGDTFSAFALALLIAHQEAGKRKVVIGALDGQGRRQGDSRLEQEFLRIEAENVLRRQIAADSGSPDYAGMHEWRLLMRSVGRT</sequence>
<evidence type="ECO:0000259" key="1">
    <source>
        <dbReference type="Pfam" id="PF03354"/>
    </source>
</evidence>
<evidence type="ECO:0000313" key="2">
    <source>
        <dbReference type="EMBL" id="QDT56277.1"/>
    </source>
</evidence>
<dbReference type="OrthoDB" id="208344at2"/>
<gene>
    <name evidence="2" type="ORF">Pan44_43300</name>
</gene>
<dbReference type="EMBL" id="CP036271">
    <property type="protein sequence ID" value="QDT56277.1"/>
    <property type="molecule type" value="Genomic_DNA"/>
</dbReference>
<dbReference type="Pfam" id="PF03354">
    <property type="entry name" value="TerL_ATPase"/>
    <property type="match status" value="1"/>
</dbReference>
<dbReference type="KEGG" id="ccos:Pan44_43300"/>
<keyword evidence="3" id="KW-1185">Reference proteome</keyword>
<feature type="domain" description="Terminase large subunit-like ATPase" evidence="1">
    <location>
        <begin position="66"/>
        <end position="204"/>
    </location>
</feature>
<proteinExistence type="predicted"/>
<dbReference type="Gene3D" id="3.30.420.240">
    <property type="match status" value="1"/>
</dbReference>
<evidence type="ECO:0000313" key="3">
    <source>
        <dbReference type="Proteomes" id="UP000315700"/>
    </source>
</evidence>
<dbReference type="InterPro" id="IPR046461">
    <property type="entry name" value="TerL_ATPase"/>
</dbReference>
<name>A0A517SJI6_9PLAN</name>
<dbReference type="RefSeq" id="WP_145033502.1">
    <property type="nucleotide sequence ID" value="NZ_CP036271.1"/>
</dbReference>
<organism evidence="2 3">
    <name type="scientific">Caulifigura coniformis</name>
    <dbReference type="NCBI Taxonomy" id="2527983"/>
    <lineage>
        <taxon>Bacteria</taxon>
        <taxon>Pseudomonadati</taxon>
        <taxon>Planctomycetota</taxon>
        <taxon>Planctomycetia</taxon>
        <taxon>Planctomycetales</taxon>
        <taxon>Planctomycetaceae</taxon>
        <taxon>Caulifigura</taxon>
    </lineage>
</organism>
<reference evidence="2 3" key="1">
    <citation type="submission" date="2019-02" db="EMBL/GenBank/DDBJ databases">
        <title>Deep-cultivation of Planctomycetes and their phenomic and genomic characterization uncovers novel biology.</title>
        <authorList>
            <person name="Wiegand S."/>
            <person name="Jogler M."/>
            <person name="Boedeker C."/>
            <person name="Pinto D."/>
            <person name="Vollmers J."/>
            <person name="Rivas-Marin E."/>
            <person name="Kohn T."/>
            <person name="Peeters S.H."/>
            <person name="Heuer A."/>
            <person name="Rast P."/>
            <person name="Oberbeckmann S."/>
            <person name="Bunk B."/>
            <person name="Jeske O."/>
            <person name="Meyerdierks A."/>
            <person name="Storesund J.E."/>
            <person name="Kallscheuer N."/>
            <person name="Luecker S."/>
            <person name="Lage O.M."/>
            <person name="Pohl T."/>
            <person name="Merkel B.J."/>
            <person name="Hornburger P."/>
            <person name="Mueller R.-W."/>
            <person name="Bruemmer F."/>
            <person name="Labrenz M."/>
            <person name="Spormann A.M."/>
            <person name="Op den Camp H."/>
            <person name="Overmann J."/>
            <person name="Amann R."/>
            <person name="Jetten M.S.M."/>
            <person name="Mascher T."/>
            <person name="Medema M.H."/>
            <person name="Devos D.P."/>
            <person name="Kaster A.-K."/>
            <person name="Ovreas L."/>
            <person name="Rohde M."/>
            <person name="Galperin M.Y."/>
            <person name="Jogler C."/>
        </authorList>
    </citation>
    <scope>NUCLEOTIDE SEQUENCE [LARGE SCALE GENOMIC DNA]</scope>
    <source>
        <strain evidence="2 3">Pan44</strain>
    </source>
</reference>
<dbReference type="AlphaFoldDB" id="A0A517SJI6"/>
<dbReference type="Gene3D" id="3.40.50.300">
    <property type="entry name" value="P-loop containing nucleotide triphosphate hydrolases"/>
    <property type="match status" value="1"/>
</dbReference>
<dbReference type="Proteomes" id="UP000315700">
    <property type="component" value="Chromosome"/>
</dbReference>